<reference evidence="2 3" key="1">
    <citation type="submission" date="2018-12" db="EMBL/GenBank/DDBJ databases">
        <title>The whole draft genome of Aquabacterium sp. SJQ9.</title>
        <authorList>
            <person name="Sun L."/>
            <person name="Gao X."/>
            <person name="Chen W."/>
            <person name="Huang K."/>
        </authorList>
    </citation>
    <scope>NUCLEOTIDE SEQUENCE [LARGE SCALE GENOMIC DNA]</scope>
    <source>
        <strain evidence="2 3">SJQ9</strain>
    </source>
</reference>
<name>A0A426V2G3_9BURK</name>
<dbReference type="RefSeq" id="WP_125245375.1">
    <property type="nucleotide sequence ID" value="NZ_RSED01000028.1"/>
</dbReference>
<feature type="domain" description="HTH cro/C1-type" evidence="1">
    <location>
        <begin position="9"/>
        <end position="64"/>
    </location>
</feature>
<dbReference type="InterPro" id="IPR001387">
    <property type="entry name" value="Cro/C1-type_HTH"/>
</dbReference>
<dbReference type="GO" id="GO:0003677">
    <property type="term" value="F:DNA binding"/>
    <property type="evidence" value="ECO:0007669"/>
    <property type="project" value="InterPro"/>
</dbReference>
<protein>
    <submittedName>
        <fullName evidence="2">XRE family transcriptional regulator</fullName>
    </submittedName>
</protein>
<organism evidence="2 3">
    <name type="scientific">Aquabacterium soli</name>
    <dbReference type="NCBI Taxonomy" id="2493092"/>
    <lineage>
        <taxon>Bacteria</taxon>
        <taxon>Pseudomonadati</taxon>
        <taxon>Pseudomonadota</taxon>
        <taxon>Betaproteobacteria</taxon>
        <taxon>Burkholderiales</taxon>
        <taxon>Aquabacterium</taxon>
    </lineage>
</organism>
<keyword evidence="3" id="KW-1185">Reference proteome</keyword>
<dbReference type="AlphaFoldDB" id="A0A426V2G3"/>
<dbReference type="SMART" id="SM00530">
    <property type="entry name" value="HTH_XRE"/>
    <property type="match status" value="1"/>
</dbReference>
<proteinExistence type="predicted"/>
<dbReference type="OrthoDB" id="9155737at2"/>
<sequence>MRNKHLSKQLRAALRASSWRADMIAFRASVSRATMARVLAGDVDVSIGEYERVAEQLEVSIAFVPYKAAGQPPAPEGVLDTVVNRAKAKLFT</sequence>
<evidence type="ECO:0000259" key="1">
    <source>
        <dbReference type="SMART" id="SM00530"/>
    </source>
</evidence>
<dbReference type="Gene3D" id="1.10.260.40">
    <property type="entry name" value="lambda repressor-like DNA-binding domains"/>
    <property type="match status" value="1"/>
</dbReference>
<comment type="caution">
    <text evidence="2">The sequence shown here is derived from an EMBL/GenBank/DDBJ whole genome shotgun (WGS) entry which is preliminary data.</text>
</comment>
<accession>A0A426V2G3</accession>
<dbReference type="SUPFAM" id="SSF47413">
    <property type="entry name" value="lambda repressor-like DNA-binding domains"/>
    <property type="match status" value="1"/>
</dbReference>
<evidence type="ECO:0000313" key="2">
    <source>
        <dbReference type="EMBL" id="RRS01094.1"/>
    </source>
</evidence>
<evidence type="ECO:0000313" key="3">
    <source>
        <dbReference type="Proteomes" id="UP000269265"/>
    </source>
</evidence>
<dbReference type="EMBL" id="RSED01000028">
    <property type="protein sequence ID" value="RRS01094.1"/>
    <property type="molecule type" value="Genomic_DNA"/>
</dbReference>
<dbReference type="InterPro" id="IPR010982">
    <property type="entry name" value="Lambda_DNA-bd_dom_sf"/>
</dbReference>
<dbReference type="Proteomes" id="UP000269265">
    <property type="component" value="Unassembled WGS sequence"/>
</dbReference>
<gene>
    <name evidence="2" type="ORF">EIP75_22135</name>
</gene>